<reference evidence="3" key="1">
    <citation type="submission" date="2018-01" db="EMBL/GenBank/DDBJ databases">
        <title>An insight into the sialome of Amazonian anophelines.</title>
        <authorList>
            <person name="Ribeiro J.M."/>
            <person name="Scarpassa V."/>
            <person name="Calvo E."/>
        </authorList>
    </citation>
    <scope>NUCLEOTIDE SEQUENCE</scope>
    <source>
        <tissue evidence="3">Salivary glands</tissue>
    </source>
</reference>
<keyword evidence="1" id="KW-0175">Coiled coil</keyword>
<evidence type="ECO:0000256" key="2">
    <source>
        <dbReference type="SAM" id="SignalP"/>
    </source>
</evidence>
<dbReference type="AlphaFoldDB" id="A0A2M3ZXX9"/>
<evidence type="ECO:0000256" key="1">
    <source>
        <dbReference type="SAM" id="Coils"/>
    </source>
</evidence>
<keyword evidence="2" id="KW-0732">Signal</keyword>
<accession>A0A2M3ZXX9</accession>
<dbReference type="EMBL" id="GGFK01000030">
    <property type="protein sequence ID" value="MBW33351.1"/>
    <property type="molecule type" value="Transcribed_RNA"/>
</dbReference>
<evidence type="ECO:0000313" key="3">
    <source>
        <dbReference type="EMBL" id="MBW33351.1"/>
    </source>
</evidence>
<proteinExistence type="predicted"/>
<organism evidence="3">
    <name type="scientific">Anopheles triannulatus</name>
    <dbReference type="NCBI Taxonomy" id="58253"/>
    <lineage>
        <taxon>Eukaryota</taxon>
        <taxon>Metazoa</taxon>
        <taxon>Ecdysozoa</taxon>
        <taxon>Arthropoda</taxon>
        <taxon>Hexapoda</taxon>
        <taxon>Insecta</taxon>
        <taxon>Pterygota</taxon>
        <taxon>Neoptera</taxon>
        <taxon>Endopterygota</taxon>
        <taxon>Diptera</taxon>
        <taxon>Nematocera</taxon>
        <taxon>Culicoidea</taxon>
        <taxon>Culicidae</taxon>
        <taxon>Anophelinae</taxon>
        <taxon>Anopheles</taxon>
    </lineage>
</organism>
<name>A0A2M3ZXX9_9DIPT</name>
<protein>
    <submittedName>
        <fullName evidence="3">Putative secreted protein</fullName>
    </submittedName>
</protein>
<sequence length="403" mass="46332">MAAIPQQTLVVVVVVLWLALLALTAGPTTAALPPGEDICTVSLDVIVPALPAPCQPLESCDHKLATERYEQAAQQCRVSASTRRDTRGAFPKQLTNWYREQTFFHEELQQLHEAKHQQIVALEQELEKGRELIAQLRRKHFIYCIEAGRTKEALLYHATARQQLTPAQIIEAVRTNKELHEGTILHLLEFVRALPDAAERRELYRAARPILGKVLTRTNMALVFGIDARPLLPANETDPLLAPMTERYRTDFLEGNYWNHEALTRFARQYPHYYAYQLPAIIAITKQQWDKMTKVYAFKFAMGLPTLELRLVTVERGLDLLERYGKQNPNVLEALLIRLSFTVFRLKKQAEQAGSHKGTMDRIAKLEKRFEMGKSKKYGVYLKAFEKKYVKEWQRLKQKQAKG</sequence>
<feature type="signal peptide" evidence="2">
    <location>
        <begin position="1"/>
        <end position="30"/>
    </location>
</feature>
<feature type="chain" id="PRO_5014960488" evidence="2">
    <location>
        <begin position="31"/>
        <end position="403"/>
    </location>
</feature>
<feature type="coiled-coil region" evidence="1">
    <location>
        <begin position="105"/>
        <end position="139"/>
    </location>
</feature>